<dbReference type="GO" id="GO:0005886">
    <property type="term" value="C:plasma membrane"/>
    <property type="evidence" value="ECO:0007669"/>
    <property type="project" value="UniProtKB-SubCell"/>
</dbReference>
<dbReference type="NCBIfam" id="TIGR01770">
    <property type="entry name" value="NDH_I_N"/>
    <property type="match status" value="1"/>
</dbReference>
<keyword evidence="5" id="KW-0813">Transport</keyword>
<comment type="caution">
    <text evidence="8">The sequence shown here is derived from an EMBL/GenBank/DDBJ whole genome shotgun (WGS) entry which is preliminary data.</text>
</comment>
<keyword evidence="5" id="KW-0874">Quinone</keyword>
<sequence length="459" mass="49845">MSAFLPVLPELTMLLLGLITFIVGVLTRRHTLTIFLAILSISSAAFLIVVTKWTGVLEAGSFISDSYSMFFRVIICMTGVLILALSHAERATIGDKTAEFAFLVIISVFGMCLMAGAGDLIVVYLALETFSLSSYVLAGFLRKDRRSIEAGSKYFILGTVASILLLVSIAVFYGLTGTTSIEEIGRLLKDKDLTTSSLASVFLICAFAFKLSLAPFHAWAPDVYEGSPTVVTAFFSVGPKTAAFAALGRIFMYALGKIDLTVVIIILSVLSMFIGNLLALRQTNLKRMFAYSSIAHAGYIVMAFLLTKDAFLSSIMPYLLTYAFMNIGAFAVVLSIKEGEKLSSYSGVAKIRPLLGFSMTVILFSLTGIPPTAGFIVKFNIFKNVFMAGYPFLALLAVLLSIPSAFYYLRIVLLMYRDAHVDPQIVLDTKLNQLNQGVSLASALFLLFAGIMPTLTLPL</sequence>
<name>A0A3N5APX0_9THEO</name>
<evidence type="ECO:0000256" key="4">
    <source>
        <dbReference type="ARBA" id="ARBA00023136"/>
    </source>
</evidence>
<protein>
    <recommendedName>
        <fullName evidence="5">NADH-quinone oxidoreductase subunit N</fullName>
        <ecNumber evidence="5">7.1.1.-</ecNumber>
    </recommendedName>
    <alternativeName>
        <fullName evidence="5">NADH dehydrogenase I subunit N</fullName>
    </alternativeName>
    <alternativeName>
        <fullName evidence="5">NDH-1 subunit N</fullName>
    </alternativeName>
</protein>
<keyword evidence="3 5" id="KW-1133">Transmembrane helix</keyword>
<dbReference type="GO" id="GO:0008137">
    <property type="term" value="F:NADH dehydrogenase (ubiquinone) activity"/>
    <property type="evidence" value="ECO:0007669"/>
    <property type="project" value="InterPro"/>
</dbReference>
<dbReference type="InterPro" id="IPR010096">
    <property type="entry name" value="NADH-Q_OxRdtase_suN/2"/>
</dbReference>
<dbReference type="OrthoDB" id="9807568at2"/>
<dbReference type="AlphaFoldDB" id="A0A3N5APX0"/>
<evidence type="ECO:0000256" key="3">
    <source>
        <dbReference type="ARBA" id="ARBA00022989"/>
    </source>
</evidence>
<feature type="transmembrane region" description="Helical" evidence="5">
    <location>
        <begin position="70"/>
        <end position="88"/>
    </location>
</feature>
<proteinExistence type="inferred from homology"/>
<evidence type="ECO:0000313" key="9">
    <source>
        <dbReference type="Proteomes" id="UP000282654"/>
    </source>
</evidence>
<dbReference type="HAMAP" id="MF_00445">
    <property type="entry name" value="NDH1_NuoN_1"/>
    <property type="match status" value="1"/>
</dbReference>
<feature type="transmembrane region" description="Helical" evidence="5">
    <location>
        <begin position="6"/>
        <end position="25"/>
    </location>
</feature>
<evidence type="ECO:0000256" key="2">
    <source>
        <dbReference type="ARBA" id="ARBA00022692"/>
    </source>
</evidence>
<feature type="transmembrane region" description="Helical" evidence="5">
    <location>
        <begin position="32"/>
        <end position="50"/>
    </location>
</feature>
<feature type="transmembrane region" description="Helical" evidence="5">
    <location>
        <begin position="318"/>
        <end position="336"/>
    </location>
</feature>
<feature type="transmembrane region" description="Helical" evidence="5">
    <location>
        <begin position="437"/>
        <end position="457"/>
    </location>
</feature>
<evidence type="ECO:0000313" key="8">
    <source>
        <dbReference type="EMBL" id="RPF46914.1"/>
    </source>
</evidence>
<keyword evidence="5" id="KW-0520">NAD</keyword>
<accession>A0A3N5APX0</accession>
<dbReference type="GO" id="GO:0050136">
    <property type="term" value="F:NADH dehydrogenase (quinone) (non-electrogenic) activity"/>
    <property type="evidence" value="ECO:0007669"/>
    <property type="project" value="UniProtKB-UniRule"/>
</dbReference>
<feature type="transmembrane region" description="Helical" evidence="5">
    <location>
        <begin position="100"/>
        <end position="117"/>
    </location>
</feature>
<feature type="transmembrane region" description="Helical" evidence="5">
    <location>
        <begin position="357"/>
        <end position="377"/>
    </location>
</feature>
<keyword evidence="5" id="KW-1003">Cell membrane</keyword>
<dbReference type="GO" id="GO:0042773">
    <property type="term" value="P:ATP synthesis coupled electron transport"/>
    <property type="evidence" value="ECO:0007669"/>
    <property type="project" value="InterPro"/>
</dbReference>
<dbReference type="GO" id="GO:0048038">
    <property type="term" value="F:quinone binding"/>
    <property type="evidence" value="ECO:0007669"/>
    <property type="project" value="UniProtKB-KW"/>
</dbReference>
<dbReference type="EMBL" id="RKRE01000002">
    <property type="protein sequence ID" value="RPF46914.1"/>
    <property type="molecule type" value="Genomic_DNA"/>
</dbReference>
<feature type="transmembrane region" description="Helical" evidence="5">
    <location>
        <begin position="260"/>
        <end position="279"/>
    </location>
</feature>
<feature type="transmembrane region" description="Helical" evidence="5">
    <location>
        <begin position="154"/>
        <end position="175"/>
    </location>
</feature>
<comment type="catalytic activity">
    <reaction evidence="5">
        <text>a quinone + NADH + 5 H(+)(in) = a quinol + NAD(+) + 4 H(+)(out)</text>
        <dbReference type="Rhea" id="RHEA:57888"/>
        <dbReference type="ChEBI" id="CHEBI:15378"/>
        <dbReference type="ChEBI" id="CHEBI:24646"/>
        <dbReference type="ChEBI" id="CHEBI:57540"/>
        <dbReference type="ChEBI" id="CHEBI:57945"/>
        <dbReference type="ChEBI" id="CHEBI:132124"/>
    </reaction>
</comment>
<evidence type="ECO:0000256" key="1">
    <source>
        <dbReference type="ARBA" id="ARBA00004127"/>
    </source>
</evidence>
<organism evidence="8 9">
    <name type="scientific">Thermodesulfitimonas autotrophica</name>
    <dbReference type="NCBI Taxonomy" id="1894989"/>
    <lineage>
        <taxon>Bacteria</taxon>
        <taxon>Bacillati</taxon>
        <taxon>Bacillota</taxon>
        <taxon>Clostridia</taxon>
        <taxon>Thermoanaerobacterales</taxon>
        <taxon>Thermoanaerobacteraceae</taxon>
        <taxon>Thermodesulfitimonas</taxon>
    </lineage>
</organism>
<keyword evidence="9" id="KW-1185">Reference proteome</keyword>
<gene>
    <name evidence="5" type="primary">nuoN</name>
    <name evidence="8" type="ORF">EDD75_1175</name>
</gene>
<dbReference type="InterPro" id="IPR001750">
    <property type="entry name" value="ND/Mrp_TM"/>
</dbReference>
<dbReference type="GO" id="GO:0012505">
    <property type="term" value="C:endomembrane system"/>
    <property type="evidence" value="ECO:0007669"/>
    <property type="project" value="UniProtKB-SubCell"/>
</dbReference>
<keyword evidence="2 5" id="KW-0812">Transmembrane</keyword>
<feature type="transmembrane region" description="Helical" evidence="5">
    <location>
        <begin position="195"/>
        <end position="218"/>
    </location>
</feature>
<dbReference type="RefSeq" id="WP_123929396.1">
    <property type="nucleotide sequence ID" value="NZ_RKRE01000002.1"/>
</dbReference>
<comment type="similarity">
    <text evidence="5">Belongs to the complex I subunit 2 family.</text>
</comment>
<feature type="transmembrane region" description="Helical" evidence="5">
    <location>
        <begin position="389"/>
        <end position="416"/>
    </location>
</feature>
<comment type="subcellular location">
    <subcellularLocation>
        <location evidence="5">Cell membrane</location>
        <topology evidence="5">Multi-pass membrane protein</topology>
    </subcellularLocation>
    <subcellularLocation>
        <location evidence="1">Endomembrane system</location>
        <topology evidence="1">Multi-pass membrane protein</topology>
    </subcellularLocation>
    <subcellularLocation>
        <location evidence="6">Membrane</location>
        <topology evidence="6">Multi-pass membrane protein</topology>
    </subcellularLocation>
</comment>
<dbReference type="PANTHER" id="PTHR22773">
    <property type="entry name" value="NADH DEHYDROGENASE"/>
    <property type="match status" value="1"/>
</dbReference>
<feature type="transmembrane region" description="Helical" evidence="5">
    <location>
        <begin position="230"/>
        <end position="254"/>
    </location>
</feature>
<reference evidence="8 9" key="1">
    <citation type="submission" date="2018-11" db="EMBL/GenBank/DDBJ databases">
        <title>Genomic Encyclopedia of Type Strains, Phase IV (KMG-IV): sequencing the most valuable type-strain genomes for metagenomic binning, comparative biology and taxonomic classification.</title>
        <authorList>
            <person name="Goeker M."/>
        </authorList>
    </citation>
    <scope>NUCLEOTIDE SEQUENCE [LARGE SCALE GENOMIC DNA]</scope>
    <source>
        <strain evidence="8 9">DSM 102936</strain>
    </source>
</reference>
<feature type="domain" description="NADH:quinone oxidoreductase/Mrp antiporter transmembrane" evidence="7">
    <location>
        <begin position="117"/>
        <end position="401"/>
    </location>
</feature>
<comment type="function">
    <text evidence="5">NDH-1 shuttles electrons from NADH, via FMN and iron-sulfur (Fe-S) centers, to quinones in the respiratory chain. The immediate electron acceptor for the enzyme in this species is believed to be a menaquinone. Couples the redox reaction to proton translocation (for every two electrons transferred, four hydrogen ions are translocated across the cytoplasmic membrane), and thus conserves the redox energy in a proton gradient.</text>
</comment>
<feature type="transmembrane region" description="Helical" evidence="5">
    <location>
        <begin position="288"/>
        <end position="306"/>
    </location>
</feature>
<keyword evidence="4 5" id="KW-0472">Membrane</keyword>
<dbReference type="EC" id="7.1.1.-" evidence="5"/>
<evidence type="ECO:0000256" key="5">
    <source>
        <dbReference type="HAMAP-Rule" id="MF_00445"/>
    </source>
</evidence>
<keyword evidence="5" id="KW-1278">Translocase</keyword>
<feature type="transmembrane region" description="Helical" evidence="5">
    <location>
        <begin position="123"/>
        <end position="142"/>
    </location>
</feature>
<comment type="subunit">
    <text evidence="5">NDH-1 is composed of 14 different subunits. Subunits NuoA, H, J, K, L, M, N constitute the membrane sector of the complex.</text>
</comment>
<evidence type="ECO:0000256" key="6">
    <source>
        <dbReference type="RuleBase" id="RU000320"/>
    </source>
</evidence>
<dbReference type="Proteomes" id="UP000282654">
    <property type="component" value="Unassembled WGS sequence"/>
</dbReference>
<dbReference type="Pfam" id="PF00361">
    <property type="entry name" value="Proton_antipo_M"/>
    <property type="match status" value="1"/>
</dbReference>
<evidence type="ECO:0000259" key="7">
    <source>
        <dbReference type="Pfam" id="PF00361"/>
    </source>
</evidence>